<evidence type="ECO:0000313" key="3">
    <source>
        <dbReference type="EMBL" id="KAL3822824.1"/>
    </source>
</evidence>
<feature type="region of interest" description="Disordered" evidence="1">
    <location>
        <begin position="34"/>
        <end position="63"/>
    </location>
</feature>
<reference evidence="3 4" key="1">
    <citation type="submission" date="2024-10" db="EMBL/GenBank/DDBJ databases">
        <title>Updated reference genomes for cyclostephanoid diatoms.</title>
        <authorList>
            <person name="Roberts W.R."/>
            <person name="Alverson A.J."/>
        </authorList>
    </citation>
    <scope>NUCLEOTIDE SEQUENCE [LARGE SCALE GENOMIC DNA]</scope>
    <source>
        <strain evidence="3 4">AJA228-03</strain>
    </source>
</reference>
<dbReference type="AlphaFoldDB" id="A0ABD3SE73"/>
<feature type="region of interest" description="Disordered" evidence="1">
    <location>
        <begin position="115"/>
        <end position="188"/>
    </location>
</feature>
<evidence type="ECO:0000259" key="2">
    <source>
        <dbReference type="PROSITE" id="PS51286"/>
    </source>
</evidence>
<accession>A0ABD3SE73</accession>
<dbReference type="PANTHER" id="PTHR21228:SF40">
    <property type="entry name" value="LD45607P"/>
    <property type="match status" value="1"/>
</dbReference>
<evidence type="ECO:0000256" key="1">
    <source>
        <dbReference type="SAM" id="MobiDB-lite"/>
    </source>
</evidence>
<protein>
    <recommendedName>
        <fullName evidence="2">RAP domain-containing protein</fullName>
    </recommendedName>
</protein>
<dbReference type="Proteomes" id="UP001530377">
    <property type="component" value="Unassembled WGS sequence"/>
</dbReference>
<dbReference type="InterPro" id="IPR013584">
    <property type="entry name" value="RAP"/>
</dbReference>
<dbReference type="PROSITE" id="PS51286">
    <property type="entry name" value="RAP"/>
    <property type="match status" value="1"/>
</dbReference>
<feature type="domain" description="RAP" evidence="2">
    <location>
        <begin position="718"/>
        <end position="776"/>
    </location>
</feature>
<comment type="caution">
    <text evidence="3">The sequence shown here is derived from an EMBL/GenBank/DDBJ whole genome shotgun (WGS) entry which is preliminary data.</text>
</comment>
<name>A0ABD3SE73_9STRA</name>
<proteinExistence type="predicted"/>
<gene>
    <name evidence="3" type="ORF">ACHAXA_011461</name>
</gene>
<keyword evidence="4" id="KW-1185">Reference proteome</keyword>
<organism evidence="3 4">
    <name type="scientific">Cyclostephanos tholiformis</name>
    <dbReference type="NCBI Taxonomy" id="382380"/>
    <lineage>
        <taxon>Eukaryota</taxon>
        <taxon>Sar</taxon>
        <taxon>Stramenopiles</taxon>
        <taxon>Ochrophyta</taxon>
        <taxon>Bacillariophyta</taxon>
        <taxon>Coscinodiscophyceae</taxon>
        <taxon>Thalassiosirophycidae</taxon>
        <taxon>Stephanodiscales</taxon>
        <taxon>Stephanodiscaceae</taxon>
        <taxon>Cyclostephanos</taxon>
    </lineage>
</organism>
<feature type="compositionally biased region" description="Low complexity" evidence="1">
    <location>
        <begin position="147"/>
        <end position="167"/>
    </location>
</feature>
<dbReference type="Pfam" id="PF08373">
    <property type="entry name" value="RAP"/>
    <property type="match status" value="1"/>
</dbReference>
<feature type="compositionally biased region" description="Pro residues" evidence="1">
    <location>
        <begin position="40"/>
        <end position="52"/>
    </location>
</feature>
<sequence length="782" mass="86647">MRAVRSDMIASLSSSSWRECRRRPPVTRRRCPCPRRVGVPIPPPPTTPPPIPRIATRRSPSDGWTSMTFGRGIQSSSLDGSVVIVVDDDHDVSSSSSSSSSSTRELLARVGGSVVIPPRSHHDHHHHHHHHPPPPANARRGAMAEWTTVVTGRRGRTTTTTTSTTSGNDDDDDDDDDGRRRRKRGYLRPGMYDGCRNIGDLARTGHVRLDDMTPRDLSSFWTLASRMMIAGDVGLFSSSSSSSSAAAAAAAGGIIYDGVEANRRLCAMLDRTLERIHEFGPIPLAETALGFARISKCVRDHGGDGGARDSDRHPRGDDLLLLRDAFYDDPTRVFGALAEASMHTMNDVDPRVLSNLAYSFGLAGIGGRILVPFEDGERTILDVLAYAAIAKLRKFNSQDLSNMLWAYSNVKLRNHILFRAAGDVIVARDNLRAFRPQEISSILWSYASLGESHPALFDMVEGHILAHNRDGSSYCELLGPRALSNVVSSYAISGEGRRRRRLFDVVANYIVSRGDEYLDEFAPRDLSNLMWAYATAGMSHPSLFDAVSIVAVRRRNDFTAHQSIANMLWAYSSIGRSEKRMFVTWIPTVLPVLRGCDVRSLTSIAWAYSVANIAAPSLFGPDFLYICHEKWTEFDVEGKRQLYQWHLWQEELNSDIRLPPSLEGECYQAFLSTTPTMSALQGDVISELVASGLRPDCEVLTKRGYRLDAIVEVNGKKVGIEVDGPSHFVGRNLTGNAVLKRRHVTGLEGTSLVSVPYWEWNAVKNNRGKRRQYLSALLDLNR</sequence>
<dbReference type="PANTHER" id="PTHR21228">
    <property type="entry name" value="FAST LEU-RICH DOMAIN-CONTAINING"/>
    <property type="match status" value="1"/>
</dbReference>
<feature type="compositionally biased region" description="Basic residues" evidence="1">
    <location>
        <begin position="119"/>
        <end position="132"/>
    </location>
</feature>
<dbReference type="SMART" id="SM00952">
    <property type="entry name" value="RAP"/>
    <property type="match status" value="1"/>
</dbReference>
<dbReference type="InterPro" id="IPR050870">
    <property type="entry name" value="FAST_kinase"/>
</dbReference>
<evidence type="ECO:0000313" key="4">
    <source>
        <dbReference type="Proteomes" id="UP001530377"/>
    </source>
</evidence>
<dbReference type="EMBL" id="JALLPB020000053">
    <property type="protein sequence ID" value="KAL3822824.1"/>
    <property type="molecule type" value="Genomic_DNA"/>
</dbReference>